<evidence type="ECO:0000313" key="3">
    <source>
        <dbReference type="Proteomes" id="UP000015106"/>
    </source>
</evidence>
<protein>
    <submittedName>
        <fullName evidence="2">Uncharacterized protein</fullName>
    </submittedName>
</protein>
<dbReference type="Gramene" id="TuG1812G0500003500.01.T01">
    <property type="protein sequence ID" value="TuG1812G0500003500.01.T01"/>
    <property type="gene ID" value="TuG1812G0500003500.01"/>
</dbReference>
<feature type="compositionally biased region" description="Basic residues" evidence="1">
    <location>
        <begin position="71"/>
        <end position="80"/>
    </location>
</feature>
<name>A0A8R7QEH4_TRIUA</name>
<proteinExistence type="predicted"/>
<feature type="region of interest" description="Disordered" evidence="1">
    <location>
        <begin position="69"/>
        <end position="88"/>
    </location>
</feature>
<keyword evidence="3" id="KW-1185">Reference proteome</keyword>
<evidence type="ECO:0000256" key="1">
    <source>
        <dbReference type="SAM" id="MobiDB-lite"/>
    </source>
</evidence>
<feature type="region of interest" description="Disordered" evidence="1">
    <location>
        <begin position="32"/>
        <end position="61"/>
    </location>
</feature>
<dbReference type="Proteomes" id="UP000015106">
    <property type="component" value="Chromosome 5"/>
</dbReference>
<evidence type="ECO:0000313" key="2">
    <source>
        <dbReference type="EnsemblPlants" id="TuG1812G0500003500.01.T01"/>
    </source>
</evidence>
<organism evidence="2 3">
    <name type="scientific">Triticum urartu</name>
    <name type="common">Red wild einkorn</name>
    <name type="synonym">Crithodium urartu</name>
    <dbReference type="NCBI Taxonomy" id="4572"/>
    <lineage>
        <taxon>Eukaryota</taxon>
        <taxon>Viridiplantae</taxon>
        <taxon>Streptophyta</taxon>
        <taxon>Embryophyta</taxon>
        <taxon>Tracheophyta</taxon>
        <taxon>Spermatophyta</taxon>
        <taxon>Magnoliopsida</taxon>
        <taxon>Liliopsida</taxon>
        <taxon>Poales</taxon>
        <taxon>Poaceae</taxon>
        <taxon>BOP clade</taxon>
        <taxon>Pooideae</taxon>
        <taxon>Triticodae</taxon>
        <taxon>Triticeae</taxon>
        <taxon>Triticinae</taxon>
        <taxon>Triticum</taxon>
    </lineage>
</organism>
<dbReference type="EnsemblPlants" id="TuG1812G0500003500.01.T01">
    <property type="protein sequence ID" value="TuG1812G0500003500.01.T01"/>
    <property type="gene ID" value="TuG1812G0500003500.01"/>
</dbReference>
<accession>A0A8R7QEH4</accession>
<sequence length="121" mass="13480">YLDKPPWKRTPSPDLTNSQDAVQCLCVAAGSGSPRPGAHHRLPGPHSGLWRSNRKSWDTPQVNQIQLSPTRTRKQVRIHRAPTLASSSDGQLPMLVNLKYTKCFSYGIHQNIQPMEGKVSN</sequence>
<reference evidence="3" key="1">
    <citation type="journal article" date="2013" name="Nature">
        <title>Draft genome of the wheat A-genome progenitor Triticum urartu.</title>
        <authorList>
            <person name="Ling H.Q."/>
            <person name="Zhao S."/>
            <person name="Liu D."/>
            <person name="Wang J."/>
            <person name="Sun H."/>
            <person name="Zhang C."/>
            <person name="Fan H."/>
            <person name="Li D."/>
            <person name="Dong L."/>
            <person name="Tao Y."/>
            <person name="Gao C."/>
            <person name="Wu H."/>
            <person name="Li Y."/>
            <person name="Cui Y."/>
            <person name="Guo X."/>
            <person name="Zheng S."/>
            <person name="Wang B."/>
            <person name="Yu K."/>
            <person name="Liang Q."/>
            <person name="Yang W."/>
            <person name="Lou X."/>
            <person name="Chen J."/>
            <person name="Feng M."/>
            <person name="Jian J."/>
            <person name="Zhang X."/>
            <person name="Luo G."/>
            <person name="Jiang Y."/>
            <person name="Liu J."/>
            <person name="Wang Z."/>
            <person name="Sha Y."/>
            <person name="Zhang B."/>
            <person name="Wu H."/>
            <person name="Tang D."/>
            <person name="Shen Q."/>
            <person name="Xue P."/>
            <person name="Zou S."/>
            <person name="Wang X."/>
            <person name="Liu X."/>
            <person name="Wang F."/>
            <person name="Yang Y."/>
            <person name="An X."/>
            <person name="Dong Z."/>
            <person name="Zhang K."/>
            <person name="Zhang X."/>
            <person name="Luo M.C."/>
            <person name="Dvorak J."/>
            <person name="Tong Y."/>
            <person name="Wang J."/>
            <person name="Yang H."/>
            <person name="Li Z."/>
            <person name="Wang D."/>
            <person name="Zhang A."/>
            <person name="Wang J."/>
        </authorList>
    </citation>
    <scope>NUCLEOTIDE SEQUENCE</scope>
    <source>
        <strain evidence="3">cv. G1812</strain>
    </source>
</reference>
<reference evidence="2" key="3">
    <citation type="submission" date="2022-06" db="UniProtKB">
        <authorList>
            <consortium name="EnsemblPlants"/>
        </authorList>
    </citation>
    <scope>IDENTIFICATION</scope>
</reference>
<dbReference type="AlphaFoldDB" id="A0A8R7QEH4"/>
<reference evidence="2" key="2">
    <citation type="submission" date="2018-03" db="EMBL/GenBank/DDBJ databases">
        <title>The Triticum urartu genome reveals the dynamic nature of wheat genome evolution.</title>
        <authorList>
            <person name="Ling H."/>
            <person name="Ma B."/>
            <person name="Shi X."/>
            <person name="Liu H."/>
            <person name="Dong L."/>
            <person name="Sun H."/>
            <person name="Cao Y."/>
            <person name="Gao Q."/>
            <person name="Zheng S."/>
            <person name="Li Y."/>
            <person name="Yu Y."/>
            <person name="Du H."/>
            <person name="Qi M."/>
            <person name="Li Y."/>
            <person name="Yu H."/>
            <person name="Cui Y."/>
            <person name="Wang N."/>
            <person name="Chen C."/>
            <person name="Wu H."/>
            <person name="Zhao Y."/>
            <person name="Zhang J."/>
            <person name="Li Y."/>
            <person name="Zhou W."/>
            <person name="Zhang B."/>
            <person name="Hu W."/>
            <person name="Eijk M."/>
            <person name="Tang J."/>
            <person name="Witsenboer H."/>
            <person name="Zhao S."/>
            <person name="Li Z."/>
            <person name="Zhang A."/>
            <person name="Wang D."/>
            <person name="Liang C."/>
        </authorList>
    </citation>
    <scope>NUCLEOTIDE SEQUENCE [LARGE SCALE GENOMIC DNA]</scope>
    <source>
        <strain evidence="2">cv. G1812</strain>
    </source>
</reference>